<evidence type="ECO:0000256" key="6">
    <source>
        <dbReference type="SAM" id="Phobius"/>
    </source>
</evidence>
<feature type="transmembrane region" description="Helical" evidence="6">
    <location>
        <begin position="85"/>
        <end position="102"/>
    </location>
</feature>
<dbReference type="GO" id="GO:0005886">
    <property type="term" value="C:plasma membrane"/>
    <property type="evidence" value="ECO:0007669"/>
    <property type="project" value="UniProtKB-SubCell"/>
</dbReference>
<feature type="transmembrane region" description="Helical" evidence="6">
    <location>
        <begin position="59"/>
        <end position="78"/>
    </location>
</feature>
<dbReference type="Proteomes" id="UP000199677">
    <property type="component" value="Unassembled WGS sequence"/>
</dbReference>
<keyword evidence="3 6" id="KW-0812">Transmembrane</keyword>
<proteinExistence type="predicted"/>
<evidence type="ECO:0000256" key="2">
    <source>
        <dbReference type="ARBA" id="ARBA00022475"/>
    </source>
</evidence>
<dbReference type="EMBL" id="FNII01000010">
    <property type="protein sequence ID" value="SDN97670.1"/>
    <property type="molecule type" value="Genomic_DNA"/>
</dbReference>
<organism evidence="7 8">
    <name type="scientific">Vreelandella arcis</name>
    <dbReference type="NCBI Taxonomy" id="416873"/>
    <lineage>
        <taxon>Bacteria</taxon>
        <taxon>Pseudomonadati</taxon>
        <taxon>Pseudomonadota</taxon>
        <taxon>Gammaproteobacteria</taxon>
        <taxon>Oceanospirillales</taxon>
        <taxon>Halomonadaceae</taxon>
        <taxon>Vreelandella</taxon>
    </lineage>
</organism>
<evidence type="ECO:0000313" key="8">
    <source>
        <dbReference type="Proteomes" id="UP000199677"/>
    </source>
</evidence>
<keyword evidence="4 6" id="KW-1133">Transmembrane helix</keyword>
<comment type="subcellular location">
    <subcellularLocation>
        <location evidence="1">Cell membrane</location>
        <topology evidence="1">Multi-pass membrane protein</topology>
    </subcellularLocation>
</comment>
<keyword evidence="5 6" id="KW-0472">Membrane</keyword>
<gene>
    <name evidence="7" type="ORF">SAMN04487951_110140</name>
</gene>
<evidence type="ECO:0000256" key="5">
    <source>
        <dbReference type="ARBA" id="ARBA00023136"/>
    </source>
</evidence>
<name>A0A1H0FSQ3_9GAMM</name>
<evidence type="ECO:0000313" key="7">
    <source>
        <dbReference type="EMBL" id="SDN97670.1"/>
    </source>
</evidence>
<accession>A0A1H0FSQ3</accession>
<dbReference type="GO" id="GO:0006865">
    <property type="term" value="P:amino acid transport"/>
    <property type="evidence" value="ECO:0007669"/>
    <property type="project" value="InterPro"/>
</dbReference>
<dbReference type="Pfam" id="PF01810">
    <property type="entry name" value="LysE"/>
    <property type="match status" value="1"/>
</dbReference>
<protein>
    <submittedName>
        <fullName evidence="7">LysE type translocator</fullName>
    </submittedName>
</protein>
<keyword evidence="8" id="KW-1185">Reference proteome</keyword>
<dbReference type="InterPro" id="IPR001123">
    <property type="entry name" value="LeuE-type"/>
</dbReference>
<evidence type="ECO:0000256" key="3">
    <source>
        <dbReference type="ARBA" id="ARBA00022692"/>
    </source>
</evidence>
<sequence>MSEKDSFKFFNSYRVGVLTNLFNMKTIAFMVSIYSGFLAVPRSIFEQIFIVVVCSSLEFIWYFLVALLFGSSLVRGVFNRYRVSIDRGLSLFLVLFAMQNIYHII</sequence>
<evidence type="ECO:0000256" key="4">
    <source>
        <dbReference type="ARBA" id="ARBA00022989"/>
    </source>
</evidence>
<keyword evidence="2" id="KW-1003">Cell membrane</keyword>
<evidence type="ECO:0000256" key="1">
    <source>
        <dbReference type="ARBA" id="ARBA00004651"/>
    </source>
</evidence>
<dbReference type="AlphaFoldDB" id="A0A1H0FSQ3"/>
<reference evidence="8" key="1">
    <citation type="submission" date="2016-10" db="EMBL/GenBank/DDBJ databases">
        <authorList>
            <person name="Varghese N."/>
            <person name="Submissions S."/>
        </authorList>
    </citation>
    <scope>NUCLEOTIDE SEQUENCE [LARGE SCALE GENOMIC DNA]</scope>
    <source>
        <strain evidence="8">CGMCC 1.6494</strain>
    </source>
</reference>
<feature type="transmembrane region" description="Helical" evidence="6">
    <location>
        <begin position="21"/>
        <end position="39"/>
    </location>
</feature>